<protein>
    <submittedName>
        <fullName evidence="2">Uncharacterized protein</fullName>
    </submittedName>
</protein>
<gene>
    <name evidence="2" type="ORF">DSCA_49430</name>
</gene>
<evidence type="ECO:0000313" key="2">
    <source>
        <dbReference type="EMBL" id="BBO71013.1"/>
    </source>
</evidence>
<dbReference type="Proteomes" id="UP000427906">
    <property type="component" value="Chromosome"/>
</dbReference>
<dbReference type="EMBL" id="AP021874">
    <property type="protein sequence ID" value="BBO71013.1"/>
    <property type="molecule type" value="Genomic_DNA"/>
</dbReference>
<accession>A0A5K7YS67</accession>
<name>A0A5K7YS67_9BACT</name>
<evidence type="ECO:0000256" key="1">
    <source>
        <dbReference type="SAM" id="MobiDB-lite"/>
    </source>
</evidence>
<proteinExistence type="predicted"/>
<feature type="region of interest" description="Disordered" evidence="1">
    <location>
        <begin position="78"/>
        <end position="104"/>
    </location>
</feature>
<dbReference type="KEGG" id="dalk:DSCA_49430"/>
<keyword evidence="3" id="KW-1185">Reference proteome</keyword>
<dbReference type="SUPFAM" id="SSF55073">
    <property type="entry name" value="Nucleotide cyclase"/>
    <property type="match status" value="1"/>
</dbReference>
<evidence type="ECO:0000313" key="3">
    <source>
        <dbReference type="Proteomes" id="UP000427906"/>
    </source>
</evidence>
<organism evidence="2 3">
    <name type="scientific">Desulfosarcina alkanivorans</name>
    <dbReference type="NCBI Taxonomy" id="571177"/>
    <lineage>
        <taxon>Bacteria</taxon>
        <taxon>Pseudomonadati</taxon>
        <taxon>Thermodesulfobacteriota</taxon>
        <taxon>Desulfobacteria</taxon>
        <taxon>Desulfobacterales</taxon>
        <taxon>Desulfosarcinaceae</taxon>
        <taxon>Desulfosarcina</taxon>
    </lineage>
</organism>
<dbReference type="Gene3D" id="3.30.70.1230">
    <property type="entry name" value="Nucleotide cyclase"/>
    <property type="match status" value="1"/>
</dbReference>
<sequence>MSGEEVIEQTGISKRDLIRFIQLRVLPKSMMRVSPLGRDGARKKSYFSRSILGHVAMLKVLRDEGHSVETIATELGDAAEGLPSPRQSPRPVVRPVEKRKSTPPPLHLAADAIAAPAFLVGHDLRIGWISVDQANPLSRAIENELADDPSGTVFDIMLRASLKELVFNWQPLFSFTYRFLQATTSPDTFSRLAPTVSLNLEEKKRPEEPGPDEKRTGPVDSCPIRLEDDRGRTRNMRVYGMALSEGTLFVLDQDRWQETHPAEMAGAPRPAPQTDADAASGKTPFSVISARLDDSRGIVDTLLPETYFQLMTRIWDESDRILASYGGQRAKRSGTEVQYIIPRHADTDPAYDAICCAVELREKMGEIEASLKADGGWFADIRLNIGISSGRDHLEEADPTASMAFMLPGGAADQAFHLSAIAHGGAIWITKSAFGHLAAQQVRHITFGIYRDDRLIPNIFAQVSDLPHAPDTPPMGQGIRSLFVTRIIDLKTDHTEKKSRQ</sequence>
<dbReference type="InterPro" id="IPR029787">
    <property type="entry name" value="Nucleotide_cyclase"/>
</dbReference>
<feature type="region of interest" description="Disordered" evidence="1">
    <location>
        <begin position="200"/>
        <end position="226"/>
    </location>
</feature>
<reference evidence="2 3" key="1">
    <citation type="submission" date="2019-11" db="EMBL/GenBank/DDBJ databases">
        <title>Comparative genomics of hydrocarbon-degrading Desulfosarcina strains.</title>
        <authorList>
            <person name="Watanabe M."/>
            <person name="Kojima H."/>
            <person name="Fukui M."/>
        </authorList>
    </citation>
    <scope>NUCLEOTIDE SEQUENCE [LARGE SCALE GENOMIC DNA]</scope>
    <source>
        <strain evidence="2 3">PL12</strain>
    </source>
</reference>
<feature type="compositionally biased region" description="Low complexity" evidence="1">
    <location>
        <begin position="83"/>
        <end position="94"/>
    </location>
</feature>
<dbReference type="AlphaFoldDB" id="A0A5K7YS67"/>
<feature type="compositionally biased region" description="Basic and acidic residues" evidence="1">
    <location>
        <begin position="200"/>
        <end position="217"/>
    </location>
</feature>